<dbReference type="GO" id="GO:0015074">
    <property type="term" value="P:DNA integration"/>
    <property type="evidence" value="ECO:0007669"/>
    <property type="project" value="UniProtKB-KW"/>
</dbReference>
<dbReference type="InterPro" id="IPR004107">
    <property type="entry name" value="Integrase_SAM-like_N"/>
</dbReference>
<evidence type="ECO:0000259" key="7">
    <source>
        <dbReference type="PROSITE" id="PS51898"/>
    </source>
</evidence>
<dbReference type="InterPro" id="IPR011010">
    <property type="entry name" value="DNA_brk_join_enz"/>
</dbReference>
<dbReference type="EMBL" id="FMHG01000001">
    <property type="protein sequence ID" value="SCJ46529.1"/>
    <property type="molecule type" value="Genomic_DNA"/>
</dbReference>
<name>A0A1C6GMK4_9FIRM</name>
<comment type="function">
    <text evidence="1">Site-specific tyrosine recombinase, which acts by catalyzing the cutting and rejoining of the recombining DNA molecules.</text>
</comment>
<evidence type="ECO:0000256" key="2">
    <source>
        <dbReference type="ARBA" id="ARBA00008857"/>
    </source>
</evidence>
<evidence type="ECO:0000259" key="8">
    <source>
        <dbReference type="PROSITE" id="PS51900"/>
    </source>
</evidence>
<dbReference type="PANTHER" id="PTHR30349">
    <property type="entry name" value="PHAGE INTEGRASE-RELATED"/>
    <property type="match status" value="1"/>
</dbReference>
<dbReference type="PROSITE" id="PS51898">
    <property type="entry name" value="TYR_RECOMBINASE"/>
    <property type="match status" value="1"/>
</dbReference>
<proteinExistence type="inferred from homology"/>
<dbReference type="InterPro" id="IPR013762">
    <property type="entry name" value="Integrase-like_cat_sf"/>
</dbReference>
<evidence type="ECO:0000256" key="3">
    <source>
        <dbReference type="ARBA" id="ARBA00022908"/>
    </source>
</evidence>
<organism evidence="9">
    <name type="scientific">uncultured Anaerotruncus sp</name>
    <dbReference type="NCBI Taxonomy" id="905011"/>
    <lineage>
        <taxon>Bacteria</taxon>
        <taxon>Bacillati</taxon>
        <taxon>Bacillota</taxon>
        <taxon>Clostridia</taxon>
        <taxon>Eubacteriales</taxon>
        <taxon>Oscillospiraceae</taxon>
        <taxon>Anaerotruncus</taxon>
        <taxon>environmental samples</taxon>
    </lineage>
</organism>
<dbReference type="Gene3D" id="1.10.443.10">
    <property type="entry name" value="Intergrase catalytic core"/>
    <property type="match status" value="1"/>
</dbReference>
<evidence type="ECO:0000313" key="9">
    <source>
        <dbReference type="EMBL" id="SCJ46529.1"/>
    </source>
</evidence>
<dbReference type="Gene3D" id="1.10.150.130">
    <property type="match status" value="1"/>
</dbReference>
<dbReference type="InterPro" id="IPR050090">
    <property type="entry name" value="Tyrosine_recombinase_XerCD"/>
</dbReference>
<accession>A0A1C6GMK4</accession>
<dbReference type="PROSITE" id="PS51900">
    <property type="entry name" value="CB"/>
    <property type="match status" value="1"/>
</dbReference>
<dbReference type="AlphaFoldDB" id="A0A1C6GMK4"/>
<dbReference type="InterPro" id="IPR010998">
    <property type="entry name" value="Integrase_recombinase_N"/>
</dbReference>
<evidence type="ECO:0000256" key="1">
    <source>
        <dbReference type="ARBA" id="ARBA00003283"/>
    </source>
</evidence>
<feature type="domain" description="Tyr recombinase" evidence="7">
    <location>
        <begin position="105"/>
        <end position="288"/>
    </location>
</feature>
<reference evidence="9" key="1">
    <citation type="submission" date="2015-09" db="EMBL/GenBank/DDBJ databases">
        <authorList>
            <consortium name="Pathogen Informatics"/>
        </authorList>
    </citation>
    <scope>NUCLEOTIDE SEQUENCE</scope>
    <source>
        <strain evidence="9">2789STDY5834896</strain>
    </source>
</reference>
<evidence type="ECO:0000256" key="5">
    <source>
        <dbReference type="ARBA" id="ARBA00023172"/>
    </source>
</evidence>
<evidence type="ECO:0000256" key="6">
    <source>
        <dbReference type="PROSITE-ProRule" id="PRU01248"/>
    </source>
</evidence>
<dbReference type="InterPro" id="IPR002104">
    <property type="entry name" value="Integrase_catalytic"/>
</dbReference>
<dbReference type="SUPFAM" id="SSF56349">
    <property type="entry name" value="DNA breaking-rejoining enzymes"/>
    <property type="match status" value="1"/>
</dbReference>
<dbReference type="GO" id="GO:0006310">
    <property type="term" value="P:DNA recombination"/>
    <property type="evidence" value="ECO:0007669"/>
    <property type="project" value="UniProtKB-KW"/>
</dbReference>
<dbReference type="GO" id="GO:0003677">
    <property type="term" value="F:DNA binding"/>
    <property type="evidence" value="ECO:0007669"/>
    <property type="project" value="UniProtKB-UniRule"/>
</dbReference>
<keyword evidence="5" id="KW-0233">DNA recombination</keyword>
<keyword evidence="4 6" id="KW-0238">DNA-binding</keyword>
<dbReference type="PANTHER" id="PTHR30349:SF81">
    <property type="entry name" value="TYROSINE RECOMBINASE XERC"/>
    <property type="match status" value="1"/>
</dbReference>
<dbReference type="Pfam" id="PF00589">
    <property type="entry name" value="Phage_integrase"/>
    <property type="match status" value="1"/>
</dbReference>
<gene>
    <name evidence="9" type="primary">xerD_2</name>
    <name evidence="9" type="ORF">SAMEA3545359_00458</name>
</gene>
<keyword evidence="3" id="KW-0229">DNA integration</keyword>
<dbReference type="Pfam" id="PF02899">
    <property type="entry name" value="Phage_int_SAM_1"/>
    <property type="match status" value="1"/>
</dbReference>
<sequence>MYAIIDSFDEHLAAAKVAANTRRAYCLDVQAFLEYCRFEGDVDSITYQAVERYLKHLKEQGNKVSTINRKISSINALVKYLKAIDLFSYNQLSAIPLQQNKKPRKYPEILSPQQIDTLFAAIDTGTAKGLRDRTMIELLYASGIPVKDLLQLQLTQLDIPRALITIYGAQGPRQIPLYKGFLATLEQYLQQVRPQLMCTAPKSQLVFANLKGGPISRQGFCKLFHGYVEKAGLGPYITPKTLRQSFTVHLLEDGAPLKHVQELSGHLAHSTTEFYQRVLQNEAKTSYKIHHPKFKKRPLKKGEV</sequence>
<comment type="similarity">
    <text evidence="2">Belongs to the 'phage' integrase family.</text>
</comment>
<feature type="domain" description="Core-binding (CB)" evidence="8">
    <location>
        <begin position="1"/>
        <end position="82"/>
    </location>
</feature>
<dbReference type="InterPro" id="IPR044068">
    <property type="entry name" value="CB"/>
</dbReference>
<protein>
    <submittedName>
        <fullName evidence="9">Tyrosine recombinase XerD</fullName>
    </submittedName>
</protein>
<evidence type="ECO:0000256" key="4">
    <source>
        <dbReference type="ARBA" id="ARBA00023125"/>
    </source>
</evidence>